<dbReference type="Pfam" id="PF24883">
    <property type="entry name" value="NPHP3_N"/>
    <property type="match status" value="1"/>
</dbReference>
<dbReference type="Gene3D" id="1.25.40.10">
    <property type="entry name" value="Tetratricopeptide repeat domain"/>
    <property type="match status" value="2"/>
</dbReference>
<proteinExistence type="predicted"/>
<evidence type="ECO:0000256" key="1">
    <source>
        <dbReference type="ARBA" id="ARBA00022737"/>
    </source>
</evidence>
<dbReference type="Pfam" id="PF13374">
    <property type="entry name" value="TPR_10"/>
    <property type="match status" value="5"/>
</dbReference>
<dbReference type="InterPro" id="IPR056884">
    <property type="entry name" value="NPHP3-like_N"/>
</dbReference>
<keyword evidence="4" id="KW-1185">Reference proteome</keyword>
<evidence type="ECO:0000313" key="3">
    <source>
        <dbReference type="EMBL" id="EAU88006.1"/>
    </source>
</evidence>
<organism evidence="3 4">
    <name type="scientific">Coprinopsis cinerea (strain Okayama-7 / 130 / ATCC MYA-4618 / FGSC 9003)</name>
    <name type="common">Inky cap fungus</name>
    <name type="synonym">Hormographiella aspergillata</name>
    <dbReference type="NCBI Taxonomy" id="240176"/>
    <lineage>
        <taxon>Eukaryota</taxon>
        <taxon>Fungi</taxon>
        <taxon>Dikarya</taxon>
        <taxon>Basidiomycota</taxon>
        <taxon>Agaricomycotina</taxon>
        <taxon>Agaricomycetes</taxon>
        <taxon>Agaricomycetidae</taxon>
        <taxon>Agaricales</taxon>
        <taxon>Agaricineae</taxon>
        <taxon>Psathyrellaceae</taxon>
        <taxon>Coprinopsis</taxon>
    </lineage>
</organism>
<protein>
    <recommendedName>
        <fullName evidence="2">Nephrocystin 3-like N-terminal domain-containing protein</fullName>
    </recommendedName>
</protein>
<dbReference type="InterPro" id="IPR027417">
    <property type="entry name" value="P-loop_NTPase"/>
</dbReference>
<evidence type="ECO:0000259" key="2">
    <source>
        <dbReference type="Pfam" id="PF24883"/>
    </source>
</evidence>
<name>A8NID7_COPC7</name>
<dbReference type="RefSeq" id="XP_001833976.1">
    <property type="nucleotide sequence ID" value="XM_001833924.1"/>
</dbReference>
<dbReference type="Gene3D" id="1.20.930.20">
    <property type="entry name" value="Adaptor protein Cbl, N-terminal domain"/>
    <property type="match status" value="1"/>
</dbReference>
<evidence type="ECO:0000313" key="4">
    <source>
        <dbReference type="Proteomes" id="UP000001861"/>
    </source>
</evidence>
<dbReference type="InParanoid" id="A8NID7"/>
<dbReference type="InterPro" id="IPR011990">
    <property type="entry name" value="TPR-like_helical_dom_sf"/>
</dbReference>
<dbReference type="Proteomes" id="UP000001861">
    <property type="component" value="Unassembled WGS sequence"/>
</dbReference>
<dbReference type="AlphaFoldDB" id="A8NID7"/>
<dbReference type="Gene3D" id="3.40.50.300">
    <property type="entry name" value="P-loop containing nucleotide triphosphate hydrolases"/>
    <property type="match status" value="1"/>
</dbReference>
<comment type="caution">
    <text evidence="3">The sequence shown here is derived from an EMBL/GenBank/DDBJ whole genome shotgun (WGS) entry which is preliminary data.</text>
</comment>
<dbReference type="GO" id="GO:0007166">
    <property type="term" value="P:cell surface receptor signaling pathway"/>
    <property type="evidence" value="ECO:0007669"/>
    <property type="project" value="InterPro"/>
</dbReference>
<gene>
    <name evidence="3" type="ORF">CC1G_01653</name>
</gene>
<dbReference type="EMBL" id="AACS02000010">
    <property type="protein sequence ID" value="EAU88006.1"/>
    <property type="molecule type" value="Genomic_DNA"/>
</dbReference>
<dbReference type="eggNOG" id="KOG4626">
    <property type="taxonomic scope" value="Eukaryota"/>
</dbReference>
<dbReference type="KEGG" id="cci:CC1G_01653"/>
<sequence length="1247" mass="139564">MADAGRSKKRRKRGCLSGIIARISGKHGQSVTPQPNVKTFKRSRSLEKDMVLLSAIGLLQESGRLREAVLILVRLKQRNDNPQGDYRGICAQLTTVLQACATVCIQLAHSTRDEPQRAQQAIDEFHSAIALLKNFGHTKDGVAESLDQVTRGIHSLTARHALPEPEATEVGHPIWKAVLAAGITVLDILKEASEAADVPVLKGVVGSVLSLFKAVQQTQFNYNDMYALACQAGELVINVAEACSSMGNIPEEVERLVLRFEANLRPVVQRCQELSQKNVFWCFLQNSNHKQELDKLAGDVTAAVQLFQNSNLIQLQVRIERVAEQVDHVAFKQLPEHPDVSALRGEYFPGSREDSVKFISDWFSKSKEAVLWLHGPAGMGKSTLAHHCVQELRTCDRLAASAFITAIPSDNLGPETLVKMLASEIGKLHPRAVPAILTATKTCAGLHLETHLERYIHQPLRSLSYPYPLVIIIDALDEWKHYRSFIRILPHVDSSIVRFIVTSRRPALDSVLDDLNGTRYEMYALPQASEDALKAYVQHRLDRVNWGDGGRPDGRSAELIARKADGLFIWVATVFSILDNSLDSETPKQRLEQIMRSHRNVSAAEGLQKLYGDAIRRLFPTDQNQEDFRDFFGLTAVLQETMSVSEFASLSGLTPTMIKGIQSRLSALRTRGLFDQDNVRPASTLYHLSFIEFIHSEASSATPPLFSISQRQCHSLMGERCLELTFQGFLPYPAAHTLPQPRGARRYACRFWPLHVSTGTGRLPMEWATTTHSKLLAGVETNGALEQWGTMVGKLLYPDIELEKGEGTQDMEEVLVRLARLVRRREGSATPFQMQCLEIAIRLRPDGPKAWDRLGWCHQDLFEQTCDLAHVNAAVEVRSHLFEQCPLSHPSRSEWLENYTASLLTRFEHRGQSSDLEATITLSKRWLSDQECDRRSSIWVLTHLANALEARFGQAGTRSDLEEAITLHQEALELRPAPHPGRSSSLNNLANALKARFEQAGTRSNLEEAITLYREALQLRPAPHPDRPSSLNNLANALKARFEQAGTMSDLEEAIRLHRDALELTPAPHPDRSSSLGNLASALFRRFEQAGTMSDLEEAIRLHREALELTPAPRPDRSLSLNNLASALLMRFEQAGTMSDLEEAIRLYREALATWPPGHPYRLYSLHNLGSSLLSLFRFSGSENDIDEAVDLLEEVLALRPMPHPLRPGTLRRLADALEARFNFKGVVEDRDEAVRLRAEIEMSHNQ</sequence>
<dbReference type="OrthoDB" id="3261813at2759"/>
<accession>A8NID7</accession>
<dbReference type="GeneID" id="6010480"/>
<dbReference type="CDD" id="cd21037">
    <property type="entry name" value="MLKL_NTD"/>
    <property type="match status" value="1"/>
</dbReference>
<dbReference type="SUPFAM" id="SSF52540">
    <property type="entry name" value="P-loop containing nucleoside triphosphate hydrolases"/>
    <property type="match status" value="1"/>
</dbReference>
<dbReference type="PANTHER" id="PTHR10039">
    <property type="entry name" value="AMELOGENIN"/>
    <property type="match status" value="1"/>
</dbReference>
<dbReference type="InterPro" id="IPR036537">
    <property type="entry name" value="Adaptor_Cbl_N_dom_sf"/>
</dbReference>
<dbReference type="InterPro" id="IPR059179">
    <property type="entry name" value="MLKL-like_MCAfunc"/>
</dbReference>
<dbReference type="SUPFAM" id="SSF81901">
    <property type="entry name" value="HCP-like"/>
    <property type="match status" value="1"/>
</dbReference>
<dbReference type="VEuPathDB" id="FungiDB:CC1G_01653"/>
<dbReference type="PANTHER" id="PTHR10039:SF14">
    <property type="entry name" value="NACHT DOMAIN-CONTAINING PROTEIN"/>
    <property type="match status" value="1"/>
</dbReference>
<reference evidence="3 4" key="1">
    <citation type="journal article" date="2010" name="Proc. Natl. Acad. Sci. U.S.A.">
        <title>Insights into evolution of multicellular fungi from the assembled chromosomes of the mushroom Coprinopsis cinerea (Coprinus cinereus).</title>
        <authorList>
            <person name="Stajich J.E."/>
            <person name="Wilke S.K."/>
            <person name="Ahren D."/>
            <person name="Au C.H."/>
            <person name="Birren B.W."/>
            <person name="Borodovsky M."/>
            <person name="Burns C."/>
            <person name="Canback B."/>
            <person name="Casselton L.A."/>
            <person name="Cheng C.K."/>
            <person name="Deng J."/>
            <person name="Dietrich F.S."/>
            <person name="Fargo D.C."/>
            <person name="Farman M.L."/>
            <person name="Gathman A.C."/>
            <person name="Goldberg J."/>
            <person name="Guigo R."/>
            <person name="Hoegger P.J."/>
            <person name="Hooker J.B."/>
            <person name="Huggins A."/>
            <person name="James T.Y."/>
            <person name="Kamada T."/>
            <person name="Kilaru S."/>
            <person name="Kodira C."/>
            <person name="Kues U."/>
            <person name="Kupfer D."/>
            <person name="Kwan H.S."/>
            <person name="Lomsadze A."/>
            <person name="Li W."/>
            <person name="Lilly W.W."/>
            <person name="Ma L.J."/>
            <person name="Mackey A.J."/>
            <person name="Manning G."/>
            <person name="Martin F."/>
            <person name="Muraguchi H."/>
            <person name="Natvig D.O."/>
            <person name="Palmerini H."/>
            <person name="Ramesh M.A."/>
            <person name="Rehmeyer C.J."/>
            <person name="Roe B.A."/>
            <person name="Shenoy N."/>
            <person name="Stanke M."/>
            <person name="Ter-Hovhannisyan V."/>
            <person name="Tunlid A."/>
            <person name="Velagapudi R."/>
            <person name="Vision T.J."/>
            <person name="Zeng Q."/>
            <person name="Zolan M.E."/>
            <person name="Pukkila P.J."/>
        </authorList>
    </citation>
    <scope>NUCLEOTIDE SEQUENCE [LARGE SCALE GENOMIC DNA]</scope>
    <source>
        <strain evidence="4">Okayama-7 / 130 / ATCC MYA-4618 / FGSC 9003</strain>
    </source>
</reference>
<dbReference type="SMART" id="SM00028">
    <property type="entry name" value="TPR"/>
    <property type="match status" value="6"/>
</dbReference>
<keyword evidence="1" id="KW-0677">Repeat</keyword>
<dbReference type="InterPro" id="IPR019734">
    <property type="entry name" value="TPR_rpt"/>
</dbReference>
<feature type="domain" description="Nephrocystin 3-like N-terminal" evidence="2">
    <location>
        <begin position="360"/>
        <end position="504"/>
    </location>
</feature>